<feature type="region of interest" description="Disordered" evidence="1">
    <location>
        <begin position="287"/>
        <end position="374"/>
    </location>
</feature>
<evidence type="ECO:0000313" key="2">
    <source>
        <dbReference type="EMBL" id="KIM86277.1"/>
    </source>
</evidence>
<evidence type="ECO:0000313" key="3">
    <source>
        <dbReference type="Proteomes" id="UP000054166"/>
    </source>
</evidence>
<organism evidence="2 3">
    <name type="scientific">Piloderma croceum (strain F 1598)</name>
    <dbReference type="NCBI Taxonomy" id="765440"/>
    <lineage>
        <taxon>Eukaryota</taxon>
        <taxon>Fungi</taxon>
        <taxon>Dikarya</taxon>
        <taxon>Basidiomycota</taxon>
        <taxon>Agaricomycotina</taxon>
        <taxon>Agaricomycetes</taxon>
        <taxon>Agaricomycetidae</taxon>
        <taxon>Atheliales</taxon>
        <taxon>Atheliaceae</taxon>
        <taxon>Piloderma</taxon>
    </lineage>
</organism>
<accession>A0A0C3C9A0</accession>
<dbReference type="EMBL" id="KN832982">
    <property type="protein sequence ID" value="KIM86277.1"/>
    <property type="molecule type" value="Genomic_DNA"/>
</dbReference>
<reference evidence="3" key="2">
    <citation type="submission" date="2015-01" db="EMBL/GenBank/DDBJ databases">
        <title>Evolutionary Origins and Diversification of the Mycorrhizal Mutualists.</title>
        <authorList>
            <consortium name="DOE Joint Genome Institute"/>
            <consortium name="Mycorrhizal Genomics Consortium"/>
            <person name="Kohler A."/>
            <person name="Kuo A."/>
            <person name="Nagy L.G."/>
            <person name="Floudas D."/>
            <person name="Copeland A."/>
            <person name="Barry K.W."/>
            <person name="Cichocki N."/>
            <person name="Veneault-Fourrey C."/>
            <person name="LaButti K."/>
            <person name="Lindquist E.A."/>
            <person name="Lipzen A."/>
            <person name="Lundell T."/>
            <person name="Morin E."/>
            <person name="Murat C."/>
            <person name="Riley R."/>
            <person name="Ohm R."/>
            <person name="Sun H."/>
            <person name="Tunlid A."/>
            <person name="Henrissat B."/>
            <person name="Grigoriev I.V."/>
            <person name="Hibbett D.S."/>
            <person name="Martin F."/>
        </authorList>
    </citation>
    <scope>NUCLEOTIDE SEQUENCE [LARGE SCALE GENOMIC DNA]</scope>
    <source>
        <strain evidence="3">F 1598</strain>
    </source>
</reference>
<feature type="compositionally biased region" description="Polar residues" evidence="1">
    <location>
        <begin position="154"/>
        <end position="169"/>
    </location>
</feature>
<feature type="compositionally biased region" description="Polar residues" evidence="1">
    <location>
        <begin position="301"/>
        <end position="310"/>
    </location>
</feature>
<keyword evidence="3" id="KW-1185">Reference proteome</keyword>
<feature type="compositionally biased region" description="Low complexity" evidence="1">
    <location>
        <begin position="390"/>
        <end position="400"/>
    </location>
</feature>
<sequence>MTEYTSSPEAIQEYMSAKERTAWWIRHQPPDERYSPSAPPSERDELDTDAQSNTVYESDAESTHSVPPKMLLKYGDGRPDIPISHWHYDGNRKPLSYASSKREPNIAPSYGQPNQSHRRSRSEQPVIRTSSRHLQPKDSASMRYPEEIRILPTRSPSTEPQRSTPAQPQRRSKSQPRHGYSPPKEPAPPLPLYPASQHTPQTIQTPNPRNIYQSSVPPHAPQVAYSQTHPQYRGQDASRYTENLPHRSRSPPSIVYAPGPHSRSQYAPPALIHHQHGAPLPRYPLVRGTTFPAPQGGLASVNESTRTGSQRAPRGHADPRLLASRSPSPSSQESGSTYYVLPTPGQKVQIISPDRSTMHSTSQAPSPTLSSHSKKPFFSRFFNIAEKLVSVDSRSSSGSTKRLRRHSVGASAKGRPPTSAPLR</sequence>
<dbReference type="OrthoDB" id="3249663at2759"/>
<feature type="compositionally biased region" description="Polar residues" evidence="1">
    <location>
        <begin position="354"/>
        <end position="371"/>
    </location>
</feature>
<feature type="compositionally biased region" description="Polar residues" evidence="1">
    <location>
        <begin position="197"/>
        <end position="216"/>
    </location>
</feature>
<dbReference type="AlphaFoldDB" id="A0A0C3C9A0"/>
<proteinExistence type="predicted"/>
<evidence type="ECO:0000256" key="1">
    <source>
        <dbReference type="SAM" id="MobiDB-lite"/>
    </source>
</evidence>
<reference evidence="2 3" key="1">
    <citation type="submission" date="2014-04" db="EMBL/GenBank/DDBJ databases">
        <authorList>
            <consortium name="DOE Joint Genome Institute"/>
            <person name="Kuo A."/>
            <person name="Tarkka M."/>
            <person name="Buscot F."/>
            <person name="Kohler A."/>
            <person name="Nagy L.G."/>
            <person name="Floudas D."/>
            <person name="Copeland A."/>
            <person name="Barry K.W."/>
            <person name="Cichocki N."/>
            <person name="Veneault-Fourrey C."/>
            <person name="LaButti K."/>
            <person name="Lindquist E.A."/>
            <person name="Lipzen A."/>
            <person name="Lundell T."/>
            <person name="Morin E."/>
            <person name="Murat C."/>
            <person name="Sun H."/>
            <person name="Tunlid A."/>
            <person name="Henrissat B."/>
            <person name="Grigoriev I.V."/>
            <person name="Hibbett D.S."/>
            <person name="Martin F."/>
            <person name="Nordberg H.P."/>
            <person name="Cantor M.N."/>
            <person name="Hua S.X."/>
        </authorList>
    </citation>
    <scope>NUCLEOTIDE SEQUENCE [LARGE SCALE GENOMIC DNA]</scope>
    <source>
        <strain evidence="2 3">F 1598</strain>
    </source>
</reference>
<protein>
    <submittedName>
        <fullName evidence="2">Uncharacterized protein</fullName>
    </submittedName>
</protein>
<feature type="compositionally biased region" description="Low complexity" evidence="1">
    <location>
        <begin position="324"/>
        <end position="336"/>
    </location>
</feature>
<feature type="region of interest" description="Disordered" evidence="1">
    <location>
        <begin position="389"/>
        <end position="423"/>
    </location>
</feature>
<dbReference type="HOGENOM" id="CLU_031737_0_0_1"/>
<dbReference type="Proteomes" id="UP000054166">
    <property type="component" value="Unassembled WGS sequence"/>
</dbReference>
<dbReference type="InParanoid" id="A0A0C3C9A0"/>
<feature type="compositionally biased region" description="Pro residues" evidence="1">
    <location>
        <begin position="183"/>
        <end position="192"/>
    </location>
</feature>
<name>A0A0C3C9A0_PILCF</name>
<gene>
    <name evidence="2" type="ORF">PILCRDRAFT_816226</name>
</gene>
<feature type="region of interest" description="Disordered" evidence="1">
    <location>
        <begin position="28"/>
        <end position="267"/>
    </location>
</feature>